<gene>
    <name evidence="9" type="ORF">IV53_GL000244</name>
</gene>
<evidence type="ECO:0000256" key="6">
    <source>
        <dbReference type="SAM" id="MobiDB-lite"/>
    </source>
</evidence>
<keyword evidence="3 7" id="KW-0812">Transmembrane</keyword>
<feature type="compositionally biased region" description="Basic and acidic residues" evidence="6">
    <location>
        <begin position="89"/>
        <end position="109"/>
    </location>
</feature>
<dbReference type="RefSeq" id="WP_051188910.1">
    <property type="nucleotide sequence ID" value="NZ_AUHP01000013.1"/>
</dbReference>
<dbReference type="InterPro" id="IPR007168">
    <property type="entry name" value="Phageshock_PspC_N"/>
</dbReference>
<reference evidence="9 10" key="1">
    <citation type="journal article" date="2015" name="Genome Announc.">
        <title>Expanding the biotechnology potential of lactobacilli through comparative genomics of 213 strains and associated genera.</title>
        <authorList>
            <person name="Sun Z."/>
            <person name="Harris H.M."/>
            <person name="McCann A."/>
            <person name="Guo C."/>
            <person name="Argimon S."/>
            <person name="Zhang W."/>
            <person name="Yang X."/>
            <person name="Jeffery I.B."/>
            <person name="Cooney J.C."/>
            <person name="Kagawa T.F."/>
            <person name="Liu W."/>
            <person name="Song Y."/>
            <person name="Salvetti E."/>
            <person name="Wrobel A."/>
            <person name="Rasinkangas P."/>
            <person name="Parkhill J."/>
            <person name="Rea M.C."/>
            <person name="O'Sullivan O."/>
            <person name="Ritari J."/>
            <person name="Douillard F.P."/>
            <person name="Paul Ross R."/>
            <person name="Yang R."/>
            <person name="Briner A.E."/>
            <person name="Felis G.E."/>
            <person name="de Vos W.M."/>
            <person name="Barrangou R."/>
            <person name="Klaenhammer T.R."/>
            <person name="Caufield P.W."/>
            <person name="Cui Y."/>
            <person name="Zhang H."/>
            <person name="O'Toole P.W."/>
        </authorList>
    </citation>
    <scope>NUCLEOTIDE SEQUENCE [LARGE SCALE GENOMIC DNA]</scope>
    <source>
        <strain evidence="9 10">DSM 22408</strain>
    </source>
</reference>
<dbReference type="PATRIC" id="fig|1122146.4.peg.250"/>
<organism evidence="9 10">
    <name type="scientific">Ligilactobacillus ceti DSM 22408</name>
    <dbReference type="NCBI Taxonomy" id="1122146"/>
    <lineage>
        <taxon>Bacteria</taxon>
        <taxon>Bacillati</taxon>
        <taxon>Bacillota</taxon>
        <taxon>Bacilli</taxon>
        <taxon>Lactobacillales</taxon>
        <taxon>Lactobacillaceae</taxon>
        <taxon>Ligilactobacillus</taxon>
    </lineage>
</organism>
<proteinExistence type="predicted"/>
<dbReference type="GO" id="GO:0005886">
    <property type="term" value="C:plasma membrane"/>
    <property type="evidence" value="ECO:0007669"/>
    <property type="project" value="UniProtKB-SubCell"/>
</dbReference>
<dbReference type="eggNOG" id="COG1983">
    <property type="taxonomic scope" value="Bacteria"/>
</dbReference>
<evidence type="ECO:0000256" key="2">
    <source>
        <dbReference type="ARBA" id="ARBA00022475"/>
    </source>
</evidence>
<keyword evidence="2" id="KW-1003">Cell membrane</keyword>
<dbReference type="Proteomes" id="UP000051500">
    <property type="component" value="Unassembled WGS sequence"/>
</dbReference>
<keyword evidence="10" id="KW-1185">Reference proteome</keyword>
<comment type="subcellular location">
    <subcellularLocation>
        <location evidence="1">Cell membrane</location>
        <topology evidence="1">Single-pass membrane protein</topology>
    </subcellularLocation>
</comment>
<dbReference type="EMBL" id="JQBZ01000003">
    <property type="protein sequence ID" value="KRN90329.1"/>
    <property type="molecule type" value="Genomic_DNA"/>
</dbReference>
<dbReference type="InterPro" id="IPR052027">
    <property type="entry name" value="PspC"/>
</dbReference>
<comment type="caution">
    <text evidence="9">The sequence shown here is derived from an EMBL/GenBank/DDBJ whole genome shotgun (WGS) entry which is preliminary data.</text>
</comment>
<accession>A0A0R2KLK4</accession>
<keyword evidence="5 7" id="KW-0472">Membrane</keyword>
<dbReference type="STRING" id="1122146.IV53_GL000244"/>
<evidence type="ECO:0000313" key="9">
    <source>
        <dbReference type="EMBL" id="KRN90329.1"/>
    </source>
</evidence>
<evidence type="ECO:0000256" key="4">
    <source>
        <dbReference type="ARBA" id="ARBA00022989"/>
    </source>
</evidence>
<keyword evidence="4 7" id="KW-1133">Transmembrane helix</keyword>
<dbReference type="OrthoDB" id="9815286at2"/>
<dbReference type="PANTHER" id="PTHR33885:SF3">
    <property type="entry name" value="PHAGE SHOCK PROTEIN C"/>
    <property type="match status" value="1"/>
</dbReference>
<protein>
    <recommendedName>
        <fullName evidence="8">Phage shock protein PspC N-terminal domain-containing protein</fullName>
    </recommendedName>
</protein>
<feature type="domain" description="Phage shock protein PspC N-terminal" evidence="8">
    <location>
        <begin position="5"/>
        <end position="69"/>
    </location>
</feature>
<feature type="transmembrane region" description="Helical" evidence="7">
    <location>
        <begin position="37"/>
        <end position="65"/>
    </location>
</feature>
<dbReference type="PANTHER" id="PTHR33885">
    <property type="entry name" value="PHAGE SHOCK PROTEIN C"/>
    <property type="match status" value="1"/>
</dbReference>
<dbReference type="Pfam" id="PF04024">
    <property type="entry name" value="PspC"/>
    <property type="match status" value="1"/>
</dbReference>
<name>A0A0R2KLK4_9LACO</name>
<evidence type="ECO:0000313" key="10">
    <source>
        <dbReference type="Proteomes" id="UP000051500"/>
    </source>
</evidence>
<sequence>MAQKKKLIRPIKGRMLLGVCAGLGRYFKIDPKIIRVAWLVLLLLGFISRRFFLIPVLAYCVLFVLMPAEKINLQDYMKSSFSDYQEQATPEHDERTRKTLTDVQERDLK</sequence>
<evidence type="ECO:0000256" key="5">
    <source>
        <dbReference type="ARBA" id="ARBA00023136"/>
    </source>
</evidence>
<evidence type="ECO:0000256" key="3">
    <source>
        <dbReference type="ARBA" id="ARBA00022692"/>
    </source>
</evidence>
<evidence type="ECO:0000256" key="7">
    <source>
        <dbReference type="SAM" id="Phobius"/>
    </source>
</evidence>
<dbReference type="AlphaFoldDB" id="A0A0R2KLK4"/>
<feature type="region of interest" description="Disordered" evidence="6">
    <location>
        <begin position="84"/>
        <end position="109"/>
    </location>
</feature>
<evidence type="ECO:0000259" key="8">
    <source>
        <dbReference type="Pfam" id="PF04024"/>
    </source>
</evidence>
<evidence type="ECO:0000256" key="1">
    <source>
        <dbReference type="ARBA" id="ARBA00004162"/>
    </source>
</evidence>